<evidence type="ECO:0000313" key="2">
    <source>
        <dbReference type="EMBL" id="CAG6641104.1"/>
    </source>
</evidence>
<proteinExistence type="predicted"/>
<dbReference type="AlphaFoldDB" id="A0A8D8W163"/>
<name>A0A8D8W163_9HEMI</name>
<evidence type="ECO:0000256" key="1">
    <source>
        <dbReference type="SAM" id="MobiDB-lite"/>
    </source>
</evidence>
<dbReference type="EMBL" id="HBUF01115631">
    <property type="protein sequence ID" value="CAG6641104.1"/>
    <property type="molecule type" value="Transcribed_RNA"/>
</dbReference>
<feature type="region of interest" description="Disordered" evidence="1">
    <location>
        <begin position="1"/>
        <end position="25"/>
    </location>
</feature>
<sequence length="114" mass="13861">MTKIPTMKRETRKKRTIRRNRRRKKLVRRRNRMDRCILQPIVCPVLSIFSVTWTRLCSMSVKKRCDPSRKHSKHWMILIELSVLRIRWRTPCSLCYRLVSKSTKHWLSTKTPPS</sequence>
<protein>
    <submittedName>
        <fullName evidence="2">Uncharacterized protein</fullName>
    </submittedName>
</protein>
<feature type="compositionally biased region" description="Basic residues" evidence="1">
    <location>
        <begin position="10"/>
        <end position="25"/>
    </location>
</feature>
<organism evidence="2">
    <name type="scientific">Cacopsylla melanoneura</name>
    <dbReference type="NCBI Taxonomy" id="428564"/>
    <lineage>
        <taxon>Eukaryota</taxon>
        <taxon>Metazoa</taxon>
        <taxon>Ecdysozoa</taxon>
        <taxon>Arthropoda</taxon>
        <taxon>Hexapoda</taxon>
        <taxon>Insecta</taxon>
        <taxon>Pterygota</taxon>
        <taxon>Neoptera</taxon>
        <taxon>Paraneoptera</taxon>
        <taxon>Hemiptera</taxon>
        <taxon>Sternorrhyncha</taxon>
        <taxon>Psylloidea</taxon>
        <taxon>Psyllidae</taxon>
        <taxon>Psyllinae</taxon>
        <taxon>Cacopsylla</taxon>
    </lineage>
</organism>
<dbReference type="EMBL" id="HBUF01115632">
    <property type="protein sequence ID" value="CAG6641107.1"/>
    <property type="molecule type" value="Transcribed_RNA"/>
</dbReference>
<accession>A0A8D8W163</accession>
<reference evidence="2" key="1">
    <citation type="submission" date="2021-05" db="EMBL/GenBank/DDBJ databases">
        <authorList>
            <person name="Alioto T."/>
            <person name="Alioto T."/>
            <person name="Gomez Garrido J."/>
        </authorList>
    </citation>
    <scope>NUCLEOTIDE SEQUENCE</scope>
</reference>